<reference evidence="8 9" key="1">
    <citation type="journal article" date="2024" name="Chem. Sci.">
        <title>Discovery of megapolipeptins by genome mining of a Burkholderiales bacteria collection.</title>
        <authorList>
            <person name="Paulo B.S."/>
            <person name="Recchia M.J.J."/>
            <person name="Lee S."/>
            <person name="Fergusson C.H."/>
            <person name="Romanowski S.B."/>
            <person name="Hernandez A."/>
            <person name="Krull N."/>
            <person name="Liu D.Y."/>
            <person name="Cavanagh H."/>
            <person name="Bos A."/>
            <person name="Gray C.A."/>
            <person name="Murphy B.T."/>
            <person name="Linington R.G."/>
            <person name="Eustaquio A.S."/>
        </authorList>
    </citation>
    <scope>NUCLEOTIDE SEQUENCE [LARGE SCALE GENOMIC DNA]</scope>
    <source>
        <strain evidence="8 9">RL21-008-BIB-A</strain>
    </source>
</reference>
<evidence type="ECO:0000256" key="3">
    <source>
        <dbReference type="ARBA" id="ARBA00022475"/>
    </source>
</evidence>
<dbReference type="RefSeq" id="WP_408158120.1">
    <property type="nucleotide sequence ID" value="NZ_JAQQFM010000005.1"/>
</dbReference>
<protein>
    <submittedName>
        <fullName evidence="8">LysE family translocator</fullName>
    </submittedName>
</protein>
<dbReference type="PIRSF" id="PIRSF006324">
    <property type="entry name" value="LeuE"/>
    <property type="match status" value="1"/>
</dbReference>
<evidence type="ECO:0000313" key="8">
    <source>
        <dbReference type="EMBL" id="MFL9924975.1"/>
    </source>
</evidence>
<feature type="transmembrane region" description="Helical" evidence="7">
    <location>
        <begin position="71"/>
        <end position="92"/>
    </location>
</feature>
<organism evidence="8 9">
    <name type="scientific">Herbaspirillum lusitanum</name>
    <dbReference type="NCBI Taxonomy" id="213312"/>
    <lineage>
        <taxon>Bacteria</taxon>
        <taxon>Pseudomonadati</taxon>
        <taxon>Pseudomonadota</taxon>
        <taxon>Betaproteobacteria</taxon>
        <taxon>Burkholderiales</taxon>
        <taxon>Oxalobacteraceae</taxon>
        <taxon>Herbaspirillum</taxon>
    </lineage>
</organism>
<dbReference type="InterPro" id="IPR001123">
    <property type="entry name" value="LeuE-type"/>
</dbReference>
<evidence type="ECO:0000256" key="5">
    <source>
        <dbReference type="ARBA" id="ARBA00022989"/>
    </source>
</evidence>
<feature type="transmembrane region" description="Helical" evidence="7">
    <location>
        <begin position="205"/>
        <end position="224"/>
    </location>
</feature>
<comment type="similarity">
    <text evidence="2">Belongs to the Rht family.</text>
</comment>
<keyword evidence="5 7" id="KW-1133">Transmembrane helix</keyword>
<feature type="transmembrane region" description="Helical" evidence="7">
    <location>
        <begin position="6"/>
        <end position="28"/>
    </location>
</feature>
<accession>A0ABW9AAG1</accession>
<evidence type="ECO:0000313" key="9">
    <source>
        <dbReference type="Proteomes" id="UP001629246"/>
    </source>
</evidence>
<keyword evidence="4 7" id="KW-0812">Transmembrane</keyword>
<keyword evidence="9" id="KW-1185">Reference proteome</keyword>
<evidence type="ECO:0000256" key="1">
    <source>
        <dbReference type="ARBA" id="ARBA00004651"/>
    </source>
</evidence>
<feature type="transmembrane region" description="Helical" evidence="7">
    <location>
        <begin position="170"/>
        <end position="193"/>
    </location>
</feature>
<name>A0ABW9AAG1_9BURK</name>
<evidence type="ECO:0000256" key="2">
    <source>
        <dbReference type="ARBA" id="ARBA00007928"/>
    </source>
</evidence>
<feature type="transmembrane region" description="Helical" evidence="7">
    <location>
        <begin position="40"/>
        <end position="65"/>
    </location>
</feature>
<evidence type="ECO:0000256" key="7">
    <source>
        <dbReference type="SAM" id="Phobius"/>
    </source>
</evidence>
<evidence type="ECO:0000256" key="6">
    <source>
        <dbReference type="ARBA" id="ARBA00023136"/>
    </source>
</evidence>
<feature type="transmembrane region" description="Helical" evidence="7">
    <location>
        <begin position="132"/>
        <end position="158"/>
    </location>
</feature>
<dbReference type="Pfam" id="PF01810">
    <property type="entry name" value="LysE"/>
    <property type="match status" value="1"/>
</dbReference>
<keyword evidence="3" id="KW-1003">Cell membrane</keyword>
<dbReference type="PANTHER" id="PTHR30086">
    <property type="entry name" value="ARGININE EXPORTER PROTEIN ARGO"/>
    <property type="match status" value="1"/>
</dbReference>
<comment type="subcellular location">
    <subcellularLocation>
        <location evidence="1">Cell membrane</location>
        <topology evidence="1">Multi-pass membrane protein</topology>
    </subcellularLocation>
</comment>
<sequence length="226" mass="23936">MSLQTFLLYVAAVFVLTVTPGPAVLMCITNGIHHGTRRALVSALGSITAVCCIMAVSAAGLGAILAGSEKVFLVLKWLGVAYLGYIGCKTFFSRQSAFDMAPSKEGGADAESAASTALVESGATRRKILLRLYLQGLLVGGSNPKALLFFTAFFPQFIDPHAAQLPQFLMLGATFVCFELFWLSFYAAFAARVAPWLATPGRARLFNRLSGATFIGAGALLAGVRQ</sequence>
<gene>
    <name evidence="8" type="ORF">PQR62_11925</name>
</gene>
<dbReference type="EMBL" id="JAQQFM010000005">
    <property type="protein sequence ID" value="MFL9924975.1"/>
    <property type="molecule type" value="Genomic_DNA"/>
</dbReference>
<keyword evidence="6 7" id="KW-0472">Membrane</keyword>
<proteinExistence type="inferred from homology"/>
<dbReference type="PANTHER" id="PTHR30086:SF14">
    <property type="entry name" value="HOMOSERINE_HOMOSERINE LACTONE EFFLUX PROTEIN"/>
    <property type="match status" value="1"/>
</dbReference>
<dbReference type="Proteomes" id="UP001629246">
    <property type="component" value="Unassembled WGS sequence"/>
</dbReference>
<evidence type="ECO:0000256" key="4">
    <source>
        <dbReference type="ARBA" id="ARBA00022692"/>
    </source>
</evidence>
<comment type="caution">
    <text evidence="8">The sequence shown here is derived from an EMBL/GenBank/DDBJ whole genome shotgun (WGS) entry which is preliminary data.</text>
</comment>